<evidence type="ECO:0000313" key="1">
    <source>
        <dbReference type="EMBL" id="KZN46130.1"/>
    </source>
</evidence>
<gene>
    <name evidence="1" type="ORF">N476_03140</name>
</gene>
<dbReference type="AlphaFoldDB" id="A0A167B3X2"/>
<dbReference type="PATRIC" id="fig|1365251.3.peg.4404"/>
<name>A0A167B3X2_9GAMM</name>
<comment type="caution">
    <text evidence="1">The sequence shown here is derived from an EMBL/GenBank/DDBJ whole genome shotgun (WGS) entry which is preliminary data.</text>
</comment>
<dbReference type="RefSeq" id="WP_063363594.1">
    <property type="nucleotide sequence ID" value="NZ_AUXZ01000119.1"/>
</dbReference>
<dbReference type="InterPro" id="IPR011990">
    <property type="entry name" value="TPR-like_helical_dom_sf"/>
</dbReference>
<reference evidence="1 2" key="1">
    <citation type="submission" date="2013-07" db="EMBL/GenBank/DDBJ databases">
        <title>Comparative Genomic and Metabolomic Analysis of Twelve Strains of Pseudoalteromonas luteoviolacea.</title>
        <authorList>
            <person name="Vynne N.G."/>
            <person name="Mansson M."/>
            <person name="Gram L."/>
        </authorList>
    </citation>
    <scope>NUCLEOTIDE SEQUENCE [LARGE SCALE GENOMIC DNA]</scope>
    <source>
        <strain evidence="1 2">H33</strain>
    </source>
</reference>
<dbReference type="Proteomes" id="UP000076503">
    <property type="component" value="Unassembled WGS sequence"/>
</dbReference>
<proteinExistence type="predicted"/>
<accession>A0A167B3X2</accession>
<dbReference type="EMBL" id="AUXZ01000119">
    <property type="protein sequence ID" value="KZN46130.1"/>
    <property type="molecule type" value="Genomic_DNA"/>
</dbReference>
<dbReference type="SUPFAM" id="SSF48452">
    <property type="entry name" value="TPR-like"/>
    <property type="match status" value="1"/>
</dbReference>
<organism evidence="1 2">
    <name type="scientific">Pseudoalteromonas luteoviolacea H33</name>
    <dbReference type="NCBI Taxonomy" id="1365251"/>
    <lineage>
        <taxon>Bacteria</taxon>
        <taxon>Pseudomonadati</taxon>
        <taxon>Pseudomonadota</taxon>
        <taxon>Gammaproteobacteria</taxon>
        <taxon>Alteromonadales</taxon>
        <taxon>Pseudoalteromonadaceae</taxon>
        <taxon>Pseudoalteromonas</taxon>
    </lineage>
</organism>
<dbReference type="Gene3D" id="1.25.40.10">
    <property type="entry name" value="Tetratricopeptide repeat domain"/>
    <property type="match status" value="1"/>
</dbReference>
<protein>
    <submittedName>
        <fullName evidence="1">Uncharacterized protein</fullName>
    </submittedName>
</protein>
<sequence>MSDEQHDPFYIEGYIIGLGLTPQTVLPSLWITKLLGEENTDLTLRYSALLRFYHACMDRVLRGDFSLPEECNLTKDRLGQDLLADKPLPNYCSGMLQALSFIENIALSDKQRHQLGELTKKLMGFKSYLSAQSVFSACDDFADSVIFAFQNLESCISKTAYEMRFSKECIAEADELSTQPSFDRNKIESHLNDILSSDSPSTLKFIHELITVIERELITASFIEQYASELECLDEVQPYLILKARKAQVHYNLDDFESAKIELETLLQLAPSDYYNNRYQLCNCYIRQKDWEAVNRVLSKFGKDDFAASATRLLCNYAQHGNNPVSIALKQDTKRLFPEIINLAVSSTLSDSSHGSGAFKEYINKGGLKAWRSVEGSLFWLKADEK</sequence>
<evidence type="ECO:0000313" key="2">
    <source>
        <dbReference type="Proteomes" id="UP000076503"/>
    </source>
</evidence>
<dbReference type="OrthoDB" id="6399948at2"/>